<evidence type="ECO:0000313" key="1">
    <source>
        <dbReference type="EMBL" id="MPM58044.1"/>
    </source>
</evidence>
<organism evidence="1">
    <name type="scientific">bioreactor metagenome</name>
    <dbReference type="NCBI Taxonomy" id="1076179"/>
    <lineage>
        <taxon>unclassified sequences</taxon>
        <taxon>metagenomes</taxon>
        <taxon>ecological metagenomes</taxon>
    </lineage>
</organism>
<name>A0A645B8M7_9ZZZZ</name>
<gene>
    <name evidence="1" type="ORF">SDC9_104873</name>
</gene>
<accession>A0A645B8M7</accession>
<proteinExistence type="predicted"/>
<dbReference type="EMBL" id="VSSQ01016572">
    <property type="protein sequence ID" value="MPM58044.1"/>
    <property type="molecule type" value="Genomic_DNA"/>
</dbReference>
<comment type="caution">
    <text evidence="1">The sequence shown here is derived from an EMBL/GenBank/DDBJ whole genome shotgun (WGS) entry which is preliminary data.</text>
</comment>
<dbReference type="AlphaFoldDB" id="A0A645B8M7"/>
<reference evidence="1" key="1">
    <citation type="submission" date="2019-08" db="EMBL/GenBank/DDBJ databases">
        <authorList>
            <person name="Kucharzyk K."/>
            <person name="Murdoch R.W."/>
            <person name="Higgins S."/>
            <person name="Loffler F."/>
        </authorList>
    </citation>
    <scope>NUCLEOTIDE SEQUENCE</scope>
</reference>
<protein>
    <submittedName>
        <fullName evidence="1">Uncharacterized protein</fullName>
    </submittedName>
</protein>
<sequence length="59" mass="5964">MVSTPAKFMTAAIKIAGRTPILRVETQVAIALGASVHPLTRITPSVSSTVTASGGLLSS</sequence>